<gene>
    <name evidence="6" type="ORF">FSCOSCO3_A012455</name>
</gene>
<accession>A0AAV1P702</accession>
<evidence type="ECO:0000256" key="2">
    <source>
        <dbReference type="ARBA" id="ARBA00022723"/>
    </source>
</evidence>
<reference evidence="6 7" key="1">
    <citation type="submission" date="2024-01" db="EMBL/GenBank/DDBJ databases">
        <authorList>
            <person name="Alioto T."/>
            <person name="Alioto T."/>
            <person name="Gomez Garrido J."/>
        </authorList>
    </citation>
    <scope>NUCLEOTIDE SEQUENCE [LARGE SCALE GENOMIC DNA]</scope>
</reference>
<keyword evidence="5" id="KW-0539">Nucleus</keyword>
<keyword evidence="2" id="KW-0479">Metal-binding</keyword>
<dbReference type="PANTHER" id="PTHR46481:SF10">
    <property type="entry name" value="ZINC FINGER BED DOMAIN-CONTAINING PROTEIN 39"/>
    <property type="match status" value="1"/>
</dbReference>
<dbReference type="Gene3D" id="1.10.10.1070">
    <property type="entry name" value="Zinc finger, BED domain-containing"/>
    <property type="match status" value="1"/>
</dbReference>
<evidence type="ECO:0000313" key="7">
    <source>
        <dbReference type="Proteomes" id="UP001314229"/>
    </source>
</evidence>
<dbReference type="SUPFAM" id="SSF53098">
    <property type="entry name" value="Ribonuclease H-like"/>
    <property type="match status" value="1"/>
</dbReference>
<keyword evidence="4" id="KW-0862">Zinc</keyword>
<proteinExistence type="predicted"/>
<evidence type="ECO:0000256" key="1">
    <source>
        <dbReference type="ARBA" id="ARBA00004123"/>
    </source>
</evidence>
<dbReference type="EMBL" id="CAWUFR010000104">
    <property type="protein sequence ID" value="CAK6967393.1"/>
    <property type="molecule type" value="Genomic_DNA"/>
</dbReference>
<comment type="caution">
    <text evidence="6">The sequence shown here is derived from an EMBL/GenBank/DDBJ whole genome shotgun (WGS) entry which is preliminary data.</text>
</comment>
<evidence type="ECO:0000256" key="5">
    <source>
        <dbReference type="ARBA" id="ARBA00023242"/>
    </source>
</evidence>
<dbReference type="AlphaFoldDB" id="A0AAV1P702"/>
<dbReference type="GO" id="GO:0005634">
    <property type="term" value="C:nucleus"/>
    <property type="evidence" value="ECO:0007669"/>
    <property type="project" value="UniProtKB-SubCell"/>
</dbReference>
<sequence length="144" mass="16672">MTPQCQKTLDEKLARMVIWDLQPFSIVEDRGFRSLLHLTSTLSAEKLKATLRQMGLPDLKPVQDCPTRWNSTFYMLQRFVRLSNAIITTLALVNSAISTLTHDEWEAIEEACEVLQPFEETTLEISAERYEIINIQIHTYMVIK</sequence>
<name>A0AAV1P702_SCOSC</name>
<evidence type="ECO:0000313" key="6">
    <source>
        <dbReference type="EMBL" id="CAK6967393.1"/>
    </source>
</evidence>
<keyword evidence="3" id="KW-0863">Zinc-finger</keyword>
<comment type="subcellular location">
    <subcellularLocation>
        <location evidence="1">Nucleus</location>
    </subcellularLocation>
</comment>
<protein>
    <submittedName>
        <fullName evidence="6">Zinc finger BED domain-containing protein 4-like</fullName>
    </submittedName>
</protein>
<keyword evidence="7" id="KW-1185">Reference proteome</keyword>
<dbReference type="InterPro" id="IPR012337">
    <property type="entry name" value="RNaseH-like_sf"/>
</dbReference>
<evidence type="ECO:0000256" key="3">
    <source>
        <dbReference type="ARBA" id="ARBA00022771"/>
    </source>
</evidence>
<dbReference type="SUPFAM" id="SSF140996">
    <property type="entry name" value="Hermes dimerisation domain"/>
    <property type="match status" value="1"/>
</dbReference>
<dbReference type="Proteomes" id="UP001314229">
    <property type="component" value="Unassembled WGS sequence"/>
</dbReference>
<organism evidence="6 7">
    <name type="scientific">Scomber scombrus</name>
    <name type="common">Atlantic mackerel</name>
    <name type="synonym">Scomber vernalis</name>
    <dbReference type="NCBI Taxonomy" id="13677"/>
    <lineage>
        <taxon>Eukaryota</taxon>
        <taxon>Metazoa</taxon>
        <taxon>Chordata</taxon>
        <taxon>Craniata</taxon>
        <taxon>Vertebrata</taxon>
        <taxon>Euteleostomi</taxon>
        <taxon>Actinopterygii</taxon>
        <taxon>Neopterygii</taxon>
        <taxon>Teleostei</taxon>
        <taxon>Neoteleostei</taxon>
        <taxon>Acanthomorphata</taxon>
        <taxon>Pelagiaria</taxon>
        <taxon>Scombriformes</taxon>
        <taxon>Scombridae</taxon>
        <taxon>Scomber</taxon>
    </lineage>
</organism>
<dbReference type="PANTHER" id="PTHR46481">
    <property type="entry name" value="ZINC FINGER BED DOMAIN-CONTAINING PROTEIN 4"/>
    <property type="match status" value="1"/>
</dbReference>
<dbReference type="GO" id="GO:0008270">
    <property type="term" value="F:zinc ion binding"/>
    <property type="evidence" value="ECO:0007669"/>
    <property type="project" value="UniProtKB-KW"/>
</dbReference>
<dbReference type="InterPro" id="IPR052035">
    <property type="entry name" value="ZnF_BED_domain_contain"/>
</dbReference>
<evidence type="ECO:0000256" key="4">
    <source>
        <dbReference type="ARBA" id="ARBA00022833"/>
    </source>
</evidence>